<evidence type="ECO:0000313" key="1">
    <source>
        <dbReference type="EMBL" id="MBT0652244.1"/>
    </source>
</evidence>
<proteinExistence type="predicted"/>
<reference evidence="1 2" key="1">
    <citation type="submission" date="2021-05" db="EMBL/GenBank/DDBJ databases">
        <title>The draft genome of Geobacter luticola JCM 17780.</title>
        <authorList>
            <person name="Xu Z."/>
            <person name="Masuda Y."/>
            <person name="Itoh H."/>
            <person name="Senoo K."/>
        </authorList>
    </citation>
    <scope>NUCLEOTIDE SEQUENCE [LARGE SCALE GENOMIC DNA]</scope>
    <source>
        <strain evidence="1 2">JCM 17780</strain>
    </source>
</reference>
<name>A0ABS5SCK4_9BACT</name>
<keyword evidence="2" id="KW-1185">Reference proteome</keyword>
<dbReference type="InterPro" id="IPR010235">
    <property type="entry name" value="HepT"/>
</dbReference>
<dbReference type="RefSeq" id="WP_214174198.1">
    <property type="nucleotide sequence ID" value="NZ_JAHCVK010000001.1"/>
</dbReference>
<sequence length="132" mass="15404">MDTERLQERIADYLKALDQLVKAAQQPKDEFLRDSVIQRFEFTHEIAWKMLKLRLEAEDVFVRTPRETLQAALQAGLIDDGNAWSDLQKMRNLTSHTYNEQLADDVYAYVTEHAVTLFRQLAEKATSWQTTT</sequence>
<accession>A0ABS5SCK4</accession>
<dbReference type="Pfam" id="PF08780">
    <property type="entry name" value="NTase_sub_bind"/>
    <property type="match status" value="1"/>
</dbReference>
<dbReference type="SUPFAM" id="SSF81593">
    <property type="entry name" value="Nucleotidyltransferase substrate binding subunit/domain"/>
    <property type="match status" value="1"/>
</dbReference>
<organism evidence="1 2">
    <name type="scientific">Geomobilimonas luticola</name>
    <dbReference type="NCBI Taxonomy" id="1114878"/>
    <lineage>
        <taxon>Bacteria</taxon>
        <taxon>Pseudomonadati</taxon>
        <taxon>Thermodesulfobacteriota</taxon>
        <taxon>Desulfuromonadia</taxon>
        <taxon>Geobacterales</taxon>
        <taxon>Geobacteraceae</taxon>
        <taxon>Geomobilimonas</taxon>
    </lineage>
</organism>
<protein>
    <submittedName>
        <fullName evidence="1">HI0074 family nucleotidyltransferase substrate-binding subunit</fullName>
    </submittedName>
</protein>
<dbReference type="EMBL" id="JAHCVK010000001">
    <property type="protein sequence ID" value="MBT0652244.1"/>
    <property type="molecule type" value="Genomic_DNA"/>
</dbReference>
<gene>
    <name evidence="1" type="ORF">KI810_04195</name>
</gene>
<dbReference type="Gene3D" id="1.20.120.330">
    <property type="entry name" value="Nucleotidyltransferases domain 2"/>
    <property type="match status" value="1"/>
</dbReference>
<comment type="caution">
    <text evidence="1">The sequence shown here is derived from an EMBL/GenBank/DDBJ whole genome shotgun (WGS) entry which is preliminary data.</text>
</comment>
<dbReference type="NCBIfam" id="TIGR01987">
    <property type="entry name" value="HI0074"/>
    <property type="match status" value="1"/>
</dbReference>
<evidence type="ECO:0000313" key="2">
    <source>
        <dbReference type="Proteomes" id="UP000756860"/>
    </source>
</evidence>
<dbReference type="Proteomes" id="UP000756860">
    <property type="component" value="Unassembled WGS sequence"/>
</dbReference>